<sequence length="222" mass="24345">MAGRIEGDCTGVGGSVSFFLFCLLHRLLSSPVRSALAWFCPRASGPSSLAIDPAARSVKRGESGVAAIGVRTVGWGRIRGWSAPFVSSAGALTVDLTWYHGEKRLDGVDLLSRLFKSLEIPRFVPYGGFRSRFLGRPFPLCFGRSYSGFQMWSACEEPLFWSCRPSLVGLRGVREESRGDIRVSLLVSSWEEGSWLWQLVSLSLHNKASSVEGNASLEVLVR</sequence>
<keyword evidence="2" id="KW-1185">Reference proteome</keyword>
<name>A0A8X7V2W6_BRACI</name>
<reference evidence="1 2" key="1">
    <citation type="submission" date="2020-02" db="EMBL/GenBank/DDBJ databases">
        <authorList>
            <person name="Ma Q."/>
            <person name="Huang Y."/>
            <person name="Song X."/>
            <person name="Pei D."/>
        </authorList>
    </citation>
    <scope>NUCLEOTIDE SEQUENCE [LARGE SCALE GENOMIC DNA]</scope>
    <source>
        <strain evidence="1">Sxm20200214</strain>
        <tissue evidence="1">Leaf</tissue>
    </source>
</reference>
<dbReference type="Proteomes" id="UP000886595">
    <property type="component" value="Unassembled WGS sequence"/>
</dbReference>
<dbReference type="AlphaFoldDB" id="A0A8X7V2W6"/>
<comment type="caution">
    <text evidence="1">The sequence shown here is derived from an EMBL/GenBank/DDBJ whole genome shotgun (WGS) entry which is preliminary data.</text>
</comment>
<dbReference type="EMBL" id="JAAMPC010000009">
    <property type="protein sequence ID" value="KAG2297651.1"/>
    <property type="molecule type" value="Genomic_DNA"/>
</dbReference>
<evidence type="ECO:0000313" key="2">
    <source>
        <dbReference type="Proteomes" id="UP000886595"/>
    </source>
</evidence>
<protein>
    <submittedName>
        <fullName evidence="1">Uncharacterized protein</fullName>
    </submittedName>
</protein>
<accession>A0A8X7V2W6</accession>
<proteinExistence type="predicted"/>
<evidence type="ECO:0000313" key="1">
    <source>
        <dbReference type="EMBL" id="KAG2297651.1"/>
    </source>
</evidence>
<organism evidence="1 2">
    <name type="scientific">Brassica carinata</name>
    <name type="common">Ethiopian mustard</name>
    <name type="synonym">Abyssinian cabbage</name>
    <dbReference type="NCBI Taxonomy" id="52824"/>
    <lineage>
        <taxon>Eukaryota</taxon>
        <taxon>Viridiplantae</taxon>
        <taxon>Streptophyta</taxon>
        <taxon>Embryophyta</taxon>
        <taxon>Tracheophyta</taxon>
        <taxon>Spermatophyta</taxon>
        <taxon>Magnoliopsida</taxon>
        <taxon>eudicotyledons</taxon>
        <taxon>Gunneridae</taxon>
        <taxon>Pentapetalae</taxon>
        <taxon>rosids</taxon>
        <taxon>malvids</taxon>
        <taxon>Brassicales</taxon>
        <taxon>Brassicaceae</taxon>
        <taxon>Brassiceae</taxon>
        <taxon>Brassica</taxon>
    </lineage>
</organism>
<gene>
    <name evidence="1" type="ORF">Bca52824_044320</name>
</gene>